<sequence>MIGRSKEVDWTETSVQFLPAVVVAYASWPSNPTSTNTCLRFAAEECSKRQQRCIVTFYQPLFIKSMDIVSQANETDELSKVIVKLGGFHLHMSYMVAVGKIMGGRGLEEMRCEDGCQYAKLGVVHMSNGHAYARELRAHSHSKAEIGLLILEYCKKNGFLKGSDVETLK</sequence>
<evidence type="ECO:0000313" key="2">
    <source>
        <dbReference type="Proteomes" id="UP000499080"/>
    </source>
</evidence>
<protein>
    <submittedName>
        <fullName evidence="1">Uncharacterized protein</fullName>
    </submittedName>
</protein>
<dbReference type="OrthoDB" id="5983950at2759"/>
<evidence type="ECO:0000313" key="1">
    <source>
        <dbReference type="EMBL" id="GBM27735.1"/>
    </source>
</evidence>
<dbReference type="EMBL" id="BGPR01000593">
    <property type="protein sequence ID" value="GBM27735.1"/>
    <property type="molecule type" value="Genomic_DNA"/>
</dbReference>
<comment type="caution">
    <text evidence="1">The sequence shown here is derived from an EMBL/GenBank/DDBJ whole genome shotgun (WGS) entry which is preliminary data.</text>
</comment>
<keyword evidence="2" id="KW-1185">Reference proteome</keyword>
<accession>A0A4Y2EIM8</accession>
<dbReference type="AlphaFoldDB" id="A0A4Y2EIM8"/>
<gene>
    <name evidence="1" type="ORF">AVEN_25354_1</name>
</gene>
<dbReference type="Proteomes" id="UP000499080">
    <property type="component" value="Unassembled WGS sequence"/>
</dbReference>
<name>A0A4Y2EIM8_ARAVE</name>
<organism evidence="1 2">
    <name type="scientific">Araneus ventricosus</name>
    <name type="common">Orbweaver spider</name>
    <name type="synonym">Epeira ventricosa</name>
    <dbReference type="NCBI Taxonomy" id="182803"/>
    <lineage>
        <taxon>Eukaryota</taxon>
        <taxon>Metazoa</taxon>
        <taxon>Ecdysozoa</taxon>
        <taxon>Arthropoda</taxon>
        <taxon>Chelicerata</taxon>
        <taxon>Arachnida</taxon>
        <taxon>Araneae</taxon>
        <taxon>Araneomorphae</taxon>
        <taxon>Entelegynae</taxon>
        <taxon>Araneoidea</taxon>
        <taxon>Araneidae</taxon>
        <taxon>Araneus</taxon>
    </lineage>
</organism>
<proteinExistence type="predicted"/>
<reference evidence="1 2" key="1">
    <citation type="journal article" date="2019" name="Sci. Rep.">
        <title>Orb-weaving spider Araneus ventricosus genome elucidates the spidroin gene catalogue.</title>
        <authorList>
            <person name="Kono N."/>
            <person name="Nakamura H."/>
            <person name="Ohtoshi R."/>
            <person name="Moran D.A.P."/>
            <person name="Shinohara A."/>
            <person name="Yoshida Y."/>
            <person name="Fujiwara M."/>
            <person name="Mori M."/>
            <person name="Tomita M."/>
            <person name="Arakawa K."/>
        </authorList>
    </citation>
    <scope>NUCLEOTIDE SEQUENCE [LARGE SCALE GENOMIC DNA]</scope>
</reference>